<organism evidence="1">
    <name type="scientific">Ixodes ricinus</name>
    <name type="common">Common tick</name>
    <name type="synonym">Acarus ricinus</name>
    <dbReference type="NCBI Taxonomy" id="34613"/>
    <lineage>
        <taxon>Eukaryota</taxon>
        <taxon>Metazoa</taxon>
        <taxon>Ecdysozoa</taxon>
        <taxon>Arthropoda</taxon>
        <taxon>Chelicerata</taxon>
        <taxon>Arachnida</taxon>
        <taxon>Acari</taxon>
        <taxon>Parasitiformes</taxon>
        <taxon>Ixodida</taxon>
        <taxon>Ixodoidea</taxon>
        <taxon>Ixodidae</taxon>
        <taxon>Ixodinae</taxon>
        <taxon>Ixodes</taxon>
    </lineage>
</organism>
<evidence type="ECO:0000313" key="1">
    <source>
        <dbReference type="EMBL" id="MXU86995.1"/>
    </source>
</evidence>
<proteinExistence type="predicted"/>
<dbReference type="AlphaFoldDB" id="A0A6B0UE13"/>
<name>A0A6B0UE13_IXORI</name>
<protein>
    <submittedName>
        <fullName evidence="1">Putative secreted protein</fullName>
    </submittedName>
</protein>
<reference evidence="1" key="1">
    <citation type="submission" date="2019-12" db="EMBL/GenBank/DDBJ databases">
        <title>An insight into the sialome of adult female Ixodes ricinus ticks feeding for 6 days.</title>
        <authorList>
            <person name="Perner J."/>
            <person name="Ribeiro J.M.C."/>
        </authorList>
    </citation>
    <scope>NUCLEOTIDE SEQUENCE</scope>
    <source>
        <strain evidence="1">Semi-engorged</strain>
        <tissue evidence="1">Salivary glands</tissue>
    </source>
</reference>
<dbReference type="EMBL" id="GIFC01004912">
    <property type="protein sequence ID" value="MXU86995.1"/>
    <property type="molecule type" value="Transcribed_RNA"/>
</dbReference>
<accession>A0A6B0UE13</accession>
<sequence>MYIAVEQAFIISTRSVVLFFFLEYIIQCTSATKTLCLADNATVFLLQVDEQSLMKDCSPFLHCAFCIQNSKCASRDQQLVEMSVPLRCKPFFPY</sequence>